<evidence type="ECO:0000313" key="1">
    <source>
        <dbReference type="EMBL" id="GIH02029.1"/>
    </source>
</evidence>
<dbReference type="InterPro" id="IPR004304">
    <property type="entry name" value="FmdA_AmdA"/>
</dbReference>
<sequence>MDYTLSPDDQTLHGYFSPGYQPVLTIDSADTVTFSTLDCWWSAGPYAGEKRGERPRVPQHREGFGHALTGPIAINGARAGMTLAIEIGAVVPAPWGTTVAGGWPSKFNAKYDTENTEGVAHAWQLDAETMTGRNQLGHTVALRPFMGVMGMPPAVEGEHSTIPPRWHGGNLDCKELVAGTTLLLPIPVDGALFSVGDGHAAQGDGEVCGTAIECPMQTVTLTFRVRDDFAITGPVARIDGGWLTMGLGDTLDEATYVALEAMFALLHRLHGLSRPDAIAIASIVVDLRITQIVNQVVGVHAVLRDDALGIAPVG</sequence>
<gene>
    <name evidence="1" type="ORF">Rhe02_00960</name>
</gene>
<dbReference type="SUPFAM" id="SSF141130">
    <property type="entry name" value="Acetamidase/Formamidase-like"/>
    <property type="match status" value="1"/>
</dbReference>
<name>A0A8J3Q213_9ACTN</name>
<keyword evidence="2" id="KW-1185">Reference proteome</keyword>
<dbReference type="AlphaFoldDB" id="A0A8J3Q213"/>
<proteinExistence type="predicted"/>
<dbReference type="Gene3D" id="2.60.120.580">
    <property type="entry name" value="Acetamidase/Formamidase-like domains"/>
    <property type="match status" value="2"/>
</dbReference>
<accession>A0A8J3Q213</accession>
<evidence type="ECO:0000313" key="2">
    <source>
        <dbReference type="Proteomes" id="UP000612899"/>
    </source>
</evidence>
<dbReference type="GO" id="GO:0016811">
    <property type="term" value="F:hydrolase activity, acting on carbon-nitrogen (but not peptide) bonds, in linear amides"/>
    <property type="evidence" value="ECO:0007669"/>
    <property type="project" value="InterPro"/>
</dbReference>
<dbReference type="Proteomes" id="UP000612899">
    <property type="component" value="Unassembled WGS sequence"/>
</dbReference>
<dbReference type="PANTHER" id="PTHR31891">
    <property type="entry name" value="FORMAMIDASE C869.04-RELATED"/>
    <property type="match status" value="1"/>
</dbReference>
<reference evidence="1" key="1">
    <citation type="submission" date="2021-01" db="EMBL/GenBank/DDBJ databases">
        <title>Whole genome shotgun sequence of Rhizocola hellebori NBRC 109834.</title>
        <authorList>
            <person name="Komaki H."/>
            <person name="Tamura T."/>
        </authorList>
    </citation>
    <scope>NUCLEOTIDE SEQUENCE</scope>
    <source>
        <strain evidence="1">NBRC 109834</strain>
    </source>
</reference>
<dbReference type="RefSeq" id="WP_203905981.1">
    <property type="nucleotide sequence ID" value="NZ_BONY01000001.1"/>
</dbReference>
<comment type="caution">
    <text evidence="1">The sequence shown here is derived from an EMBL/GenBank/DDBJ whole genome shotgun (WGS) entry which is preliminary data.</text>
</comment>
<dbReference type="EMBL" id="BONY01000001">
    <property type="protein sequence ID" value="GIH02029.1"/>
    <property type="molecule type" value="Genomic_DNA"/>
</dbReference>
<dbReference type="Gene3D" id="3.10.28.20">
    <property type="entry name" value="Acetamidase/Formamidase-like domains"/>
    <property type="match status" value="1"/>
</dbReference>
<dbReference type="PANTHER" id="PTHR31891:SF1">
    <property type="entry name" value="FORMAMIDASE C869.04-RELATED"/>
    <property type="match status" value="1"/>
</dbReference>
<protein>
    <submittedName>
        <fullName evidence="1">Acetamidase</fullName>
    </submittedName>
</protein>
<organism evidence="1 2">
    <name type="scientific">Rhizocola hellebori</name>
    <dbReference type="NCBI Taxonomy" id="1392758"/>
    <lineage>
        <taxon>Bacteria</taxon>
        <taxon>Bacillati</taxon>
        <taxon>Actinomycetota</taxon>
        <taxon>Actinomycetes</taxon>
        <taxon>Micromonosporales</taxon>
        <taxon>Micromonosporaceae</taxon>
        <taxon>Rhizocola</taxon>
    </lineage>
</organism>
<dbReference type="Pfam" id="PF03069">
    <property type="entry name" value="FmdA_AmdA"/>
    <property type="match status" value="2"/>
</dbReference>